<dbReference type="Pfam" id="PF13280">
    <property type="entry name" value="WYL"/>
    <property type="match status" value="1"/>
</dbReference>
<dbReference type="Proteomes" id="UP001499852">
    <property type="component" value="Unassembled WGS sequence"/>
</dbReference>
<organism evidence="3 4">
    <name type="scientific">Prosthecobacter algae</name>
    <dbReference type="NCBI Taxonomy" id="1144682"/>
    <lineage>
        <taxon>Bacteria</taxon>
        <taxon>Pseudomonadati</taxon>
        <taxon>Verrucomicrobiota</taxon>
        <taxon>Verrucomicrobiia</taxon>
        <taxon>Verrucomicrobiales</taxon>
        <taxon>Verrucomicrobiaceae</taxon>
        <taxon>Prosthecobacter</taxon>
    </lineage>
</organism>
<accession>A0ABP9PGP5</accession>
<evidence type="ECO:0000313" key="3">
    <source>
        <dbReference type="EMBL" id="GAA5146353.1"/>
    </source>
</evidence>
<feature type="domain" description="WYL" evidence="2">
    <location>
        <begin position="76"/>
        <end position="139"/>
    </location>
</feature>
<protein>
    <recommendedName>
        <fullName evidence="2">WYL domain-containing protein</fullName>
    </recommendedName>
</protein>
<keyword evidence="4" id="KW-1185">Reference proteome</keyword>
<reference evidence="4" key="1">
    <citation type="journal article" date="2019" name="Int. J. Syst. Evol. Microbiol.">
        <title>The Global Catalogue of Microorganisms (GCM) 10K type strain sequencing project: providing services to taxonomists for standard genome sequencing and annotation.</title>
        <authorList>
            <consortium name="The Broad Institute Genomics Platform"/>
            <consortium name="The Broad Institute Genome Sequencing Center for Infectious Disease"/>
            <person name="Wu L."/>
            <person name="Ma J."/>
        </authorList>
    </citation>
    <scope>NUCLEOTIDE SEQUENCE [LARGE SCALE GENOMIC DNA]</scope>
    <source>
        <strain evidence="4">JCM 18053</strain>
    </source>
</reference>
<dbReference type="RefSeq" id="WP_345738108.1">
    <property type="nucleotide sequence ID" value="NZ_BAABIA010000009.1"/>
</dbReference>
<feature type="signal peptide" evidence="1">
    <location>
        <begin position="1"/>
        <end position="18"/>
    </location>
</feature>
<name>A0ABP9PGP5_9BACT</name>
<gene>
    <name evidence="3" type="ORF">GCM10023213_39260</name>
</gene>
<sequence length="158" mass="17586">MNRRHFFARMAAALGAHAALTVPCNAIVIPDPVHEVIDECPVVLPPEVEMPAWLRHWRGLPRRPVWESADPDESLLIAAAERSMPVSLIYHAGSTPGLARTFTPYLLFRTAEGDEAPLYVSGWCHHRQAHRTLRVDQITLNAAAFSNLKRGTNHPSLT</sequence>
<evidence type="ECO:0000259" key="2">
    <source>
        <dbReference type="Pfam" id="PF13280"/>
    </source>
</evidence>
<keyword evidence="1" id="KW-0732">Signal</keyword>
<evidence type="ECO:0000313" key="4">
    <source>
        <dbReference type="Proteomes" id="UP001499852"/>
    </source>
</evidence>
<dbReference type="InterPro" id="IPR026881">
    <property type="entry name" value="WYL_dom"/>
</dbReference>
<evidence type="ECO:0000256" key="1">
    <source>
        <dbReference type="SAM" id="SignalP"/>
    </source>
</evidence>
<feature type="chain" id="PRO_5047521207" description="WYL domain-containing protein" evidence="1">
    <location>
        <begin position="19"/>
        <end position="158"/>
    </location>
</feature>
<comment type="caution">
    <text evidence="3">The sequence shown here is derived from an EMBL/GenBank/DDBJ whole genome shotgun (WGS) entry which is preliminary data.</text>
</comment>
<dbReference type="EMBL" id="BAABIA010000009">
    <property type="protein sequence ID" value="GAA5146353.1"/>
    <property type="molecule type" value="Genomic_DNA"/>
</dbReference>
<proteinExistence type="predicted"/>